<organism evidence="3 4">
    <name type="scientific">Favolaschia claudopus</name>
    <dbReference type="NCBI Taxonomy" id="2862362"/>
    <lineage>
        <taxon>Eukaryota</taxon>
        <taxon>Fungi</taxon>
        <taxon>Dikarya</taxon>
        <taxon>Basidiomycota</taxon>
        <taxon>Agaricomycotina</taxon>
        <taxon>Agaricomycetes</taxon>
        <taxon>Agaricomycetidae</taxon>
        <taxon>Agaricales</taxon>
        <taxon>Marasmiineae</taxon>
        <taxon>Mycenaceae</taxon>
        <taxon>Favolaschia</taxon>
    </lineage>
</organism>
<evidence type="ECO:0000313" key="4">
    <source>
        <dbReference type="Proteomes" id="UP001362999"/>
    </source>
</evidence>
<evidence type="ECO:0000256" key="2">
    <source>
        <dbReference type="SAM" id="Phobius"/>
    </source>
</evidence>
<feature type="region of interest" description="Disordered" evidence="1">
    <location>
        <begin position="339"/>
        <end position="367"/>
    </location>
</feature>
<proteinExistence type="predicted"/>
<name>A0AAW0B0D8_9AGAR</name>
<evidence type="ECO:0000256" key="1">
    <source>
        <dbReference type="SAM" id="MobiDB-lite"/>
    </source>
</evidence>
<dbReference type="Proteomes" id="UP001362999">
    <property type="component" value="Unassembled WGS sequence"/>
</dbReference>
<keyword evidence="2" id="KW-0812">Transmembrane</keyword>
<gene>
    <name evidence="3" type="ORF">R3P38DRAFT_3273598</name>
</gene>
<keyword evidence="2" id="KW-1133">Transmembrane helix</keyword>
<evidence type="ECO:0000313" key="3">
    <source>
        <dbReference type="EMBL" id="KAK7019309.1"/>
    </source>
</evidence>
<dbReference type="EMBL" id="JAWWNJ010000044">
    <property type="protein sequence ID" value="KAK7019309.1"/>
    <property type="molecule type" value="Genomic_DNA"/>
</dbReference>
<feature type="compositionally biased region" description="Pro residues" evidence="1">
    <location>
        <begin position="339"/>
        <end position="351"/>
    </location>
</feature>
<sequence>MMFSAFKAQKSVTTSSFPVRFLAVTALKAAFASIGYNKSLASTDPSHPRPLFVCFAFTILAASNIWVRCPDHERLHRNNQPPPLPPPPALPQDDPVGDNPQDVQETGLGRDEDDDGDDDPGQVAGEEHDEAPPDDGDGPQTAAAPAPEDPSPPPGGVDEADEDNSMEVLENGVSWLLLLLLGRLRPSRQPSDRKSSCAKRQLVLQSSLLQIKPGDSNYPAVIRRLSQRPLPVRSRDSELVEYIPDIRTSIQKAALAAPSAIRRQFYQPSWRTPGVLLALIPAFGFLGSIIELVWSLKALRNRDTSIDDAPITMEQAREPDPPPPPLTLPSSAWTPCLLPLPPSPPTSPPLSPVTSTPRLAPQPPPIRNEGETAKCVKLKMMQVVVHGTVLRATRGDMDLDDEEELDTQARRIRVSAVQGRIWRGLYELHLGEGVEEGS</sequence>
<feature type="region of interest" description="Disordered" evidence="1">
    <location>
        <begin position="314"/>
        <end position="333"/>
    </location>
</feature>
<dbReference type="AlphaFoldDB" id="A0AAW0B0D8"/>
<keyword evidence="4" id="KW-1185">Reference proteome</keyword>
<keyword evidence="2" id="KW-0472">Membrane</keyword>
<accession>A0AAW0B0D8</accession>
<feature type="compositionally biased region" description="Acidic residues" evidence="1">
    <location>
        <begin position="111"/>
        <end position="120"/>
    </location>
</feature>
<protein>
    <submittedName>
        <fullName evidence="3">Uncharacterized protein</fullName>
    </submittedName>
</protein>
<feature type="compositionally biased region" description="Acidic residues" evidence="1">
    <location>
        <begin position="127"/>
        <end position="137"/>
    </location>
</feature>
<comment type="caution">
    <text evidence="3">The sequence shown here is derived from an EMBL/GenBank/DDBJ whole genome shotgun (WGS) entry which is preliminary data.</text>
</comment>
<reference evidence="3 4" key="1">
    <citation type="journal article" date="2024" name="J Genomics">
        <title>Draft genome sequencing and assembly of Favolaschia claudopus CIRM-BRFM 2984 isolated from oak limbs.</title>
        <authorList>
            <person name="Navarro D."/>
            <person name="Drula E."/>
            <person name="Chaduli D."/>
            <person name="Cazenave R."/>
            <person name="Ahrendt S."/>
            <person name="Wang J."/>
            <person name="Lipzen A."/>
            <person name="Daum C."/>
            <person name="Barry K."/>
            <person name="Grigoriev I.V."/>
            <person name="Favel A."/>
            <person name="Rosso M.N."/>
            <person name="Martin F."/>
        </authorList>
    </citation>
    <scope>NUCLEOTIDE SEQUENCE [LARGE SCALE GENOMIC DNA]</scope>
    <source>
        <strain evidence="3 4">CIRM-BRFM 2984</strain>
    </source>
</reference>
<feature type="region of interest" description="Disordered" evidence="1">
    <location>
        <begin position="77"/>
        <end position="162"/>
    </location>
</feature>
<feature type="compositionally biased region" description="Pro residues" evidence="1">
    <location>
        <begin position="80"/>
        <end position="90"/>
    </location>
</feature>
<feature type="transmembrane region" description="Helical" evidence="2">
    <location>
        <begin position="275"/>
        <end position="296"/>
    </location>
</feature>